<feature type="region of interest" description="Disordered" evidence="1">
    <location>
        <begin position="1"/>
        <end position="27"/>
    </location>
</feature>
<feature type="compositionally biased region" description="Polar residues" evidence="1">
    <location>
        <begin position="140"/>
        <end position="164"/>
    </location>
</feature>
<sequence>MKVDSSSVGRDMGVSSDGARIASGRTRPAFEQVLRAMEKDMWPGAKAGRMTGDPLPGQTQPNAKKGVASVVALNADASAGARNAFVASAGKLDAATTSLNAAPRSGSRLPPTSAAQHSGSGAQPDAEAVLTVFETPSPLTPSQSRTVSTESRVTHPPSASTSTPRFMHSPVSPALMSLNADGTAAPYRLTVMNGAGGVSVALRVSAARADELDTLTQRALDELDSHGARGVRLIVNGVEPVPTSLRGLPHAY</sequence>
<comment type="caution">
    <text evidence="2">The sequence shown here is derived from an EMBL/GenBank/DDBJ whole genome shotgun (WGS) entry which is preliminary data.</text>
</comment>
<dbReference type="EMBL" id="CAJHCP010000010">
    <property type="protein sequence ID" value="CAD6549096.1"/>
    <property type="molecule type" value="Genomic_DNA"/>
</dbReference>
<feature type="region of interest" description="Disordered" evidence="1">
    <location>
        <begin position="100"/>
        <end position="167"/>
    </location>
</feature>
<evidence type="ECO:0000313" key="2">
    <source>
        <dbReference type="EMBL" id="CAD6549096.1"/>
    </source>
</evidence>
<evidence type="ECO:0008006" key="4">
    <source>
        <dbReference type="Google" id="ProtNLM"/>
    </source>
</evidence>
<dbReference type="Proteomes" id="UP000598032">
    <property type="component" value="Unassembled WGS sequence"/>
</dbReference>
<gene>
    <name evidence="2" type="ORF">LMG28140_04707</name>
</gene>
<proteinExistence type="predicted"/>
<evidence type="ECO:0000313" key="3">
    <source>
        <dbReference type="Proteomes" id="UP000598032"/>
    </source>
</evidence>
<reference evidence="2 3" key="1">
    <citation type="submission" date="2020-10" db="EMBL/GenBank/DDBJ databases">
        <authorList>
            <person name="Peeters C."/>
        </authorList>
    </citation>
    <scope>NUCLEOTIDE SEQUENCE [LARGE SCALE GENOMIC DNA]</scope>
    <source>
        <strain evidence="2 3">LMG 28140</strain>
    </source>
</reference>
<evidence type="ECO:0000256" key="1">
    <source>
        <dbReference type="SAM" id="MobiDB-lite"/>
    </source>
</evidence>
<name>A0ABM8NY84_9BURK</name>
<keyword evidence="3" id="KW-1185">Reference proteome</keyword>
<dbReference type="RefSeq" id="WP_201644666.1">
    <property type="nucleotide sequence ID" value="NZ_CAJHCP010000010.1"/>
</dbReference>
<protein>
    <recommendedName>
        <fullName evidence="4">Flagellar hook-length control protein FliK</fullName>
    </recommendedName>
</protein>
<organism evidence="2 3">
    <name type="scientific">Paraburkholderia metrosideri</name>
    <dbReference type="NCBI Taxonomy" id="580937"/>
    <lineage>
        <taxon>Bacteria</taxon>
        <taxon>Pseudomonadati</taxon>
        <taxon>Pseudomonadota</taxon>
        <taxon>Betaproteobacteria</taxon>
        <taxon>Burkholderiales</taxon>
        <taxon>Burkholderiaceae</taxon>
        <taxon>Paraburkholderia</taxon>
    </lineage>
</organism>
<accession>A0ABM8NY84</accession>